<feature type="domain" description="Oxidoreductase molybdopterin-binding" evidence="6">
    <location>
        <begin position="99"/>
        <end position="254"/>
    </location>
</feature>
<proteinExistence type="inferred from homology"/>
<dbReference type="GO" id="GO:0046872">
    <property type="term" value="F:metal ion binding"/>
    <property type="evidence" value="ECO:0007669"/>
    <property type="project" value="UniProtKB-KW"/>
</dbReference>
<evidence type="ECO:0000256" key="2">
    <source>
        <dbReference type="ARBA" id="ARBA00022723"/>
    </source>
</evidence>
<comment type="cofactor">
    <cofactor evidence="5">
        <name>Mo-molybdopterin</name>
        <dbReference type="ChEBI" id="CHEBI:71302"/>
    </cofactor>
    <text evidence="5">Binds 1 Mo-molybdopterin (Mo-MPT) cofactor per subunit.</text>
</comment>
<dbReference type="GO" id="GO:0043546">
    <property type="term" value="F:molybdopterin cofactor binding"/>
    <property type="evidence" value="ECO:0007669"/>
    <property type="project" value="UniProtKB-UniRule"/>
</dbReference>
<dbReference type="EMBL" id="FYEH01000005">
    <property type="protein sequence ID" value="SNB66207.1"/>
    <property type="molecule type" value="Genomic_DNA"/>
</dbReference>
<keyword evidence="1 5" id="KW-0500">Molybdenum</keyword>
<dbReference type="InterPro" id="IPR036374">
    <property type="entry name" value="OxRdtase_Mopterin-bd_sf"/>
</dbReference>
<evidence type="ECO:0000256" key="1">
    <source>
        <dbReference type="ARBA" id="ARBA00022505"/>
    </source>
</evidence>
<sequence>MLTRSRRVWEVSEGKVTPEAIYLRRRNILGAAIGGSLGLSFPAVADEATRFSDAVYPARKNPAYGVDRPVTAEKLVTSYNNFYEFGTSKDIADAAQMLKTSPWTVKIAGLVEQPRDIDIEELVKAMPVEERIYRHRCVEAWSIIVPWTGFPLKALVDYARPLGSARYLKMLTFNDPSMAPGQQSFLYSWPYVEGLTLAEAGNELAFMSIGVYGKPLPNQNGAPLRLTIPWKYGFKSIKSVVCFEFTDERPKSFWEALQASEYGFWANVNPKVPHPRWSQATEEEIGTGQRIPTLLFNGYAEQVAGLYTDLENEPLYR</sequence>
<evidence type="ECO:0000256" key="3">
    <source>
        <dbReference type="ARBA" id="ARBA00022729"/>
    </source>
</evidence>
<evidence type="ECO:0000259" key="6">
    <source>
        <dbReference type="Pfam" id="PF00174"/>
    </source>
</evidence>
<evidence type="ECO:0000256" key="5">
    <source>
        <dbReference type="HAMAP-Rule" id="MF_01206"/>
    </source>
</evidence>
<dbReference type="InterPro" id="IPR022867">
    <property type="entry name" value="MsrP"/>
</dbReference>
<dbReference type="InterPro" id="IPR000572">
    <property type="entry name" value="OxRdtase_Mopterin-bd_dom"/>
</dbReference>
<keyword evidence="2 5" id="KW-0479">Metal-binding</keyword>
<comment type="subunit">
    <text evidence="5">Heterodimer of a catalytic subunit (MsrP) and a heme-binding subunit (MsrQ).</text>
</comment>
<evidence type="ECO:0000313" key="7">
    <source>
        <dbReference type="EMBL" id="SNB66207.1"/>
    </source>
</evidence>
<feature type="binding site" evidence="5">
    <location>
        <position position="172"/>
    </location>
    <ligand>
        <name>Mo-molybdopterin</name>
        <dbReference type="ChEBI" id="CHEBI:71302"/>
    </ligand>
</feature>
<evidence type="ECO:0000256" key="4">
    <source>
        <dbReference type="ARBA" id="ARBA00023002"/>
    </source>
</evidence>
<feature type="binding site" evidence="5">
    <location>
        <begin position="83"/>
        <end position="84"/>
    </location>
    <ligand>
        <name>Mo-molybdopterin</name>
        <dbReference type="ChEBI" id="CHEBI:71302"/>
    </ligand>
</feature>
<dbReference type="OrthoDB" id="9795587at2"/>
<keyword evidence="4 5" id="KW-0560">Oxidoreductase</keyword>
<dbReference type="Gene3D" id="3.90.420.10">
    <property type="entry name" value="Oxidoreductase, molybdopterin-binding domain"/>
    <property type="match status" value="1"/>
</dbReference>
<reference evidence="7 8" key="1">
    <citation type="submission" date="2017-06" db="EMBL/GenBank/DDBJ databases">
        <authorList>
            <person name="Kim H.J."/>
            <person name="Triplett B.A."/>
        </authorList>
    </citation>
    <scope>NUCLEOTIDE SEQUENCE [LARGE SCALE GENOMIC DNA]</scope>
    <source>
        <strain evidence="7 8">B29T1</strain>
    </source>
</reference>
<dbReference type="GO" id="GO:0030091">
    <property type="term" value="P:protein repair"/>
    <property type="evidence" value="ECO:0007669"/>
    <property type="project" value="UniProtKB-UniRule"/>
</dbReference>
<feature type="binding site" evidence="5">
    <location>
        <position position="225"/>
    </location>
    <ligand>
        <name>Mo-molybdopterin</name>
        <dbReference type="ChEBI" id="CHEBI:71302"/>
    </ligand>
</feature>
<protein>
    <recommendedName>
        <fullName evidence="5">Protein-methionine-sulfoxide reductase catalytic subunit MsrP</fullName>
        <ecNumber evidence="5">1.8.5.-</ecNumber>
    </recommendedName>
</protein>
<name>A0A212R2J8_9PROT</name>
<dbReference type="PANTHER" id="PTHR43032">
    <property type="entry name" value="PROTEIN-METHIONINE-SULFOXIDE REDUCTASE"/>
    <property type="match status" value="1"/>
</dbReference>
<comment type="catalytic activity">
    <reaction evidence="5">
        <text>L-methionyl-[protein] + a quinone + H2O = L-methionyl-(R)-S-oxide-[protein] + a quinol</text>
        <dbReference type="Rhea" id="RHEA:51296"/>
        <dbReference type="Rhea" id="RHEA-COMP:12313"/>
        <dbReference type="Rhea" id="RHEA-COMP:12314"/>
        <dbReference type="ChEBI" id="CHEBI:15377"/>
        <dbReference type="ChEBI" id="CHEBI:16044"/>
        <dbReference type="ChEBI" id="CHEBI:24646"/>
        <dbReference type="ChEBI" id="CHEBI:45764"/>
        <dbReference type="ChEBI" id="CHEBI:132124"/>
    </reaction>
</comment>
<evidence type="ECO:0000313" key="8">
    <source>
        <dbReference type="Proteomes" id="UP000197065"/>
    </source>
</evidence>
<organism evidence="7 8">
    <name type="scientific">Arboricoccus pini</name>
    <dbReference type="NCBI Taxonomy" id="1963835"/>
    <lineage>
        <taxon>Bacteria</taxon>
        <taxon>Pseudomonadati</taxon>
        <taxon>Pseudomonadota</taxon>
        <taxon>Alphaproteobacteria</taxon>
        <taxon>Geminicoccales</taxon>
        <taxon>Geminicoccaceae</taxon>
        <taxon>Arboricoccus</taxon>
    </lineage>
</organism>
<feature type="binding site" evidence="5">
    <location>
        <position position="80"/>
    </location>
    <ligand>
        <name>Mo-molybdopterin</name>
        <dbReference type="ChEBI" id="CHEBI:71302"/>
    </ligand>
</feature>
<accession>A0A212R2J8</accession>
<comment type="function">
    <text evidence="5">Part of the MsrPQ system that repairs oxidized periplasmic proteins containing methionine sulfoxide residues (Met-O), using respiratory chain electrons. Thus protects these proteins from oxidative-stress damage caused by reactive species of oxygen and chlorine generated by the host defense mechanisms. MsrPQ is essential for the maintenance of envelope integrity under bleach stress, rescuing a wide series of structurally unrelated periplasmic proteins from methionine oxidation. The catalytic subunit MsrP is non-stereospecific, being able to reduce both (R-) and (S-) diastereoisomers of methionine sulfoxide.</text>
</comment>
<dbReference type="Pfam" id="PF00174">
    <property type="entry name" value="Oxidored_molyb"/>
    <property type="match status" value="1"/>
</dbReference>
<gene>
    <name evidence="5" type="primary">msrP</name>
    <name evidence="7" type="ORF">SAMN07250955_10565</name>
</gene>
<dbReference type="PANTHER" id="PTHR43032:SF3">
    <property type="entry name" value="PROTEIN-METHIONINE-SULFOXIDE REDUCTASE CATALYTIC SUBUNIT MSRP"/>
    <property type="match status" value="1"/>
</dbReference>
<dbReference type="NCBIfam" id="NF003767">
    <property type="entry name" value="PRK05363.1"/>
    <property type="match status" value="1"/>
</dbReference>
<dbReference type="EC" id="1.8.5.-" evidence="5"/>
<dbReference type="Proteomes" id="UP000197065">
    <property type="component" value="Unassembled WGS sequence"/>
</dbReference>
<comment type="catalytic activity">
    <reaction evidence="5">
        <text>L-methionyl-[protein] + a quinone + H2O = L-methionyl-(S)-S-oxide-[protein] + a quinol</text>
        <dbReference type="Rhea" id="RHEA:51292"/>
        <dbReference type="Rhea" id="RHEA-COMP:12313"/>
        <dbReference type="Rhea" id="RHEA-COMP:12315"/>
        <dbReference type="ChEBI" id="CHEBI:15377"/>
        <dbReference type="ChEBI" id="CHEBI:16044"/>
        <dbReference type="ChEBI" id="CHEBI:24646"/>
        <dbReference type="ChEBI" id="CHEBI:44120"/>
        <dbReference type="ChEBI" id="CHEBI:132124"/>
    </reaction>
</comment>
<dbReference type="RefSeq" id="WP_088561068.1">
    <property type="nucleotide sequence ID" value="NZ_FYEH01000005.1"/>
</dbReference>
<dbReference type="GO" id="GO:0016672">
    <property type="term" value="F:oxidoreductase activity, acting on a sulfur group of donors, quinone or similar compound as acceptor"/>
    <property type="evidence" value="ECO:0007669"/>
    <property type="project" value="UniProtKB-UniRule"/>
</dbReference>
<feature type="binding site" evidence="5">
    <location>
        <begin position="236"/>
        <end position="238"/>
    </location>
    <ligand>
        <name>Mo-molybdopterin</name>
        <dbReference type="ChEBI" id="CHEBI:71302"/>
    </ligand>
</feature>
<keyword evidence="3 5" id="KW-0732">Signal</keyword>
<keyword evidence="8" id="KW-1185">Reference proteome</keyword>
<dbReference type="HAMAP" id="MF_01206">
    <property type="entry name" value="MsrP"/>
    <property type="match status" value="1"/>
</dbReference>
<dbReference type="SUPFAM" id="SSF56524">
    <property type="entry name" value="Oxidoreductase molybdopterin-binding domain"/>
    <property type="match status" value="1"/>
</dbReference>
<dbReference type="AlphaFoldDB" id="A0A212R2J8"/>
<feature type="binding site" evidence="5">
    <location>
        <position position="220"/>
    </location>
    <ligand>
        <name>Mo-molybdopterin</name>
        <dbReference type="ChEBI" id="CHEBI:71302"/>
    </ligand>
</feature>
<feature type="binding site" evidence="5">
    <location>
        <position position="137"/>
    </location>
    <ligand>
        <name>Mo-molybdopterin</name>
        <dbReference type="ChEBI" id="CHEBI:71302"/>
    </ligand>
    <ligandPart>
        <name>Mo</name>
        <dbReference type="ChEBI" id="CHEBI:28685"/>
    </ligandPart>
</feature>
<comment type="similarity">
    <text evidence="5">Belongs to the MsrP family.</text>
</comment>